<reference evidence="2 3" key="1">
    <citation type="journal article" date="2016" name="Front. Microbiol.">
        <title>Fuerstia marisgermanicae gen. nov., sp. nov., an Unusual Member of the Phylum Planctomycetes from the German Wadden Sea.</title>
        <authorList>
            <person name="Kohn T."/>
            <person name="Heuer A."/>
            <person name="Jogler M."/>
            <person name="Vollmers J."/>
            <person name="Boedeker C."/>
            <person name="Bunk B."/>
            <person name="Rast P."/>
            <person name="Borchert D."/>
            <person name="Glockner I."/>
            <person name="Freese H.M."/>
            <person name="Klenk H.P."/>
            <person name="Overmann J."/>
            <person name="Kaster A.K."/>
            <person name="Rohde M."/>
            <person name="Wiegand S."/>
            <person name="Jogler C."/>
        </authorList>
    </citation>
    <scope>NUCLEOTIDE SEQUENCE [LARGE SCALE GENOMIC DNA]</scope>
    <source>
        <strain evidence="2 3">NH11</strain>
    </source>
</reference>
<dbReference type="Pfam" id="PF00583">
    <property type="entry name" value="Acetyltransf_1"/>
    <property type="match status" value="1"/>
</dbReference>
<dbReference type="InterPro" id="IPR000182">
    <property type="entry name" value="GNAT_dom"/>
</dbReference>
<dbReference type="InterPro" id="IPR016181">
    <property type="entry name" value="Acyl_CoA_acyltransferase"/>
</dbReference>
<keyword evidence="3" id="KW-1185">Reference proteome</keyword>
<gene>
    <name evidence="2" type="ORF">Fuma_02969</name>
</gene>
<evidence type="ECO:0000259" key="1">
    <source>
        <dbReference type="PROSITE" id="PS51186"/>
    </source>
</evidence>
<dbReference type="GO" id="GO:0016747">
    <property type="term" value="F:acyltransferase activity, transferring groups other than amino-acyl groups"/>
    <property type="evidence" value="ECO:0007669"/>
    <property type="project" value="InterPro"/>
</dbReference>
<dbReference type="CDD" id="cd04301">
    <property type="entry name" value="NAT_SF"/>
    <property type="match status" value="1"/>
</dbReference>
<dbReference type="AlphaFoldDB" id="A0A1P8WH26"/>
<evidence type="ECO:0000313" key="3">
    <source>
        <dbReference type="Proteomes" id="UP000187735"/>
    </source>
</evidence>
<dbReference type="Gene3D" id="3.10.620.30">
    <property type="match status" value="1"/>
</dbReference>
<evidence type="ECO:0000313" key="2">
    <source>
        <dbReference type="EMBL" id="APZ93352.1"/>
    </source>
</evidence>
<dbReference type="SUPFAM" id="SSF54001">
    <property type="entry name" value="Cysteine proteinases"/>
    <property type="match status" value="1"/>
</dbReference>
<dbReference type="STRING" id="1891926.Fuma_02969"/>
<name>A0A1P8WH26_9PLAN</name>
<dbReference type="EMBL" id="CP017641">
    <property type="protein sequence ID" value="APZ93352.1"/>
    <property type="molecule type" value="Genomic_DNA"/>
</dbReference>
<dbReference type="PANTHER" id="PTHR33490:SF3">
    <property type="entry name" value="CONSERVED INTEGRAL MEMBRANE PROTEIN"/>
    <property type="match status" value="1"/>
</dbReference>
<dbReference type="InterPro" id="IPR038765">
    <property type="entry name" value="Papain-like_cys_pep_sf"/>
</dbReference>
<dbReference type="Proteomes" id="UP000187735">
    <property type="component" value="Chromosome"/>
</dbReference>
<proteinExistence type="predicted"/>
<dbReference type="PANTHER" id="PTHR33490">
    <property type="entry name" value="BLR5614 PROTEIN-RELATED"/>
    <property type="match status" value="1"/>
</dbReference>
<feature type="domain" description="N-acetyltransferase" evidence="1">
    <location>
        <begin position="8"/>
        <end position="168"/>
    </location>
</feature>
<dbReference type="RefSeq" id="WP_218922446.1">
    <property type="nucleotide sequence ID" value="NZ_CP017641.1"/>
</dbReference>
<accession>A0A1P8WH26</accession>
<dbReference type="PROSITE" id="PS51186">
    <property type="entry name" value="GNAT"/>
    <property type="match status" value="1"/>
</dbReference>
<dbReference type="SUPFAM" id="SSF55729">
    <property type="entry name" value="Acyl-CoA N-acyltransferases (Nat)"/>
    <property type="match status" value="1"/>
</dbReference>
<dbReference type="InterPro" id="IPR002931">
    <property type="entry name" value="Transglutaminase-like"/>
</dbReference>
<dbReference type="KEGG" id="fmr:Fuma_02969"/>
<sequence>MSPPNSELRIRQLDDADAKEVSELAVRSKAVWGYSTEQMEVFRRELTITGEEIDARIAFGATASGRLVGYYTVVLNSDDSGELEHLFVDPTRLKCGIGSMLLRHALAECQPRGLRSLNVLSDPNAAGFYDAFDAALIEYIPSSIPGRSIPKYRFDVVPPDFLEATDIIDFQNPNIQALAAELRGQSPDTLSLARFCFEWVRDNIQHSLDFQRTEVTCRASDVRSIGTGYCYAKSHLLAALLRANGIPAGFCYQRLTLSGDQPPFCLHGLNGVYLPVYGWYRIDARGNKAGVDAHFSPPVEQLAFATDVDGEFDFPEIWPEPLSVVTDALQSAESVQTLATCLPDVLPDEIESIWESVNKKPIARNREG</sequence>
<dbReference type="Gene3D" id="3.40.630.30">
    <property type="match status" value="1"/>
</dbReference>
<protein>
    <submittedName>
        <fullName evidence="2">Transglutaminase-like superfamily protein</fullName>
    </submittedName>
</protein>
<organism evidence="2 3">
    <name type="scientific">Fuerstiella marisgermanici</name>
    <dbReference type="NCBI Taxonomy" id="1891926"/>
    <lineage>
        <taxon>Bacteria</taxon>
        <taxon>Pseudomonadati</taxon>
        <taxon>Planctomycetota</taxon>
        <taxon>Planctomycetia</taxon>
        <taxon>Planctomycetales</taxon>
        <taxon>Planctomycetaceae</taxon>
        <taxon>Fuerstiella</taxon>
    </lineage>
</organism>
<dbReference type="Pfam" id="PF01841">
    <property type="entry name" value="Transglut_core"/>
    <property type="match status" value="1"/>
</dbReference>